<keyword evidence="2" id="KW-1185">Reference proteome</keyword>
<protein>
    <recommendedName>
        <fullName evidence="3">DUF2946 domain-containing protein</fullName>
    </recommendedName>
</protein>
<reference evidence="1 2" key="1">
    <citation type="submission" date="2024-06" db="EMBL/GenBank/DDBJ databases">
        <title>Genomic Encyclopedia of Type Strains, Phase IV (KMG-IV): sequencing the most valuable type-strain genomes for metagenomic binning, comparative biology and taxonomic classification.</title>
        <authorList>
            <person name="Goeker M."/>
        </authorList>
    </citation>
    <scope>NUCLEOTIDE SEQUENCE [LARGE SCALE GENOMIC DNA]</scope>
    <source>
        <strain evidence="1 2">DSM 29846</strain>
    </source>
</reference>
<comment type="caution">
    <text evidence="1">The sequence shown here is derived from an EMBL/GenBank/DDBJ whole genome shotgun (WGS) entry which is preliminary data.</text>
</comment>
<evidence type="ECO:0008006" key="3">
    <source>
        <dbReference type="Google" id="ProtNLM"/>
    </source>
</evidence>
<sequence length="122" mass="12751">MMLPERLPVPVTLLAALFLVVQAFLSGSWIGFQASAAQFDAFGNIICTSHAGDHSKGGQQKDDYDSGCCLFGCDSGAAVLPEAGEIGQERLAFAITSDGKPASKAAIRRQELQPLSSRGPPA</sequence>
<dbReference type="Proteomes" id="UP001549036">
    <property type="component" value="Unassembled WGS sequence"/>
</dbReference>
<gene>
    <name evidence="1" type="ORF">ABID26_004558</name>
</gene>
<name>A0ABV2HX23_9HYPH</name>
<accession>A0ABV2HX23</accession>
<evidence type="ECO:0000313" key="2">
    <source>
        <dbReference type="Proteomes" id="UP001549036"/>
    </source>
</evidence>
<evidence type="ECO:0000313" key="1">
    <source>
        <dbReference type="EMBL" id="MET3595146.1"/>
    </source>
</evidence>
<dbReference type="RefSeq" id="WP_354416486.1">
    <property type="nucleotide sequence ID" value="NZ_JBEPLM010000009.1"/>
</dbReference>
<dbReference type="EMBL" id="JBEPLM010000009">
    <property type="protein sequence ID" value="MET3595146.1"/>
    <property type="molecule type" value="Genomic_DNA"/>
</dbReference>
<organism evidence="1 2">
    <name type="scientific">Mesorhizobium shonense</name>
    <dbReference type="NCBI Taxonomy" id="1209948"/>
    <lineage>
        <taxon>Bacteria</taxon>
        <taxon>Pseudomonadati</taxon>
        <taxon>Pseudomonadota</taxon>
        <taxon>Alphaproteobacteria</taxon>
        <taxon>Hyphomicrobiales</taxon>
        <taxon>Phyllobacteriaceae</taxon>
        <taxon>Mesorhizobium</taxon>
    </lineage>
</organism>
<proteinExistence type="predicted"/>